<dbReference type="EMBL" id="VAUV01000006">
    <property type="protein sequence ID" value="TLD70967.1"/>
    <property type="molecule type" value="Genomic_DNA"/>
</dbReference>
<dbReference type="AlphaFoldDB" id="A0A5R8KFB9"/>
<keyword evidence="1" id="KW-0812">Transmembrane</keyword>
<dbReference type="OrthoDB" id="194209at2"/>
<evidence type="ECO:0000256" key="1">
    <source>
        <dbReference type="SAM" id="Phobius"/>
    </source>
</evidence>
<protein>
    <submittedName>
        <fullName evidence="2">Verru_Chthon cassette protein B</fullName>
    </submittedName>
</protein>
<dbReference type="InterPro" id="IPR012902">
    <property type="entry name" value="N_methyl_site"/>
</dbReference>
<reference evidence="2 3" key="1">
    <citation type="submission" date="2019-05" db="EMBL/GenBank/DDBJ databases">
        <title>Verrucobacter flavum gen. nov., sp. nov. a new member of the family Verrucomicrobiaceae.</title>
        <authorList>
            <person name="Szuroczki S."/>
            <person name="Abbaszade G."/>
            <person name="Szabo A."/>
            <person name="Felfoldi T."/>
            <person name="Schumann P."/>
            <person name="Boka K."/>
            <person name="Keki Z."/>
            <person name="Toumi M."/>
            <person name="Toth E."/>
        </authorList>
    </citation>
    <scope>NUCLEOTIDE SEQUENCE [LARGE SCALE GENOMIC DNA]</scope>
    <source>
        <strain evidence="2 3">MG-N-17</strain>
    </source>
</reference>
<dbReference type="Proteomes" id="UP000306196">
    <property type="component" value="Unassembled WGS sequence"/>
</dbReference>
<evidence type="ECO:0000313" key="2">
    <source>
        <dbReference type="EMBL" id="TLD70967.1"/>
    </source>
</evidence>
<proteinExistence type="predicted"/>
<dbReference type="NCBIfam" id="TIGR02598">
    <property type="entry name" value="Verru_Chthon cassette protein B"/>
    <property type="match status" value="1"/>
</dbReference>
<name>A0A5R8KFB9_9BACT</name>
<sequence>MKSFSKNTPKYSIAARLRQAGFSLVEVTVATGIAAFGIITLLGLLPSGMNMFRDAMNVTVSSQIAQRLIKEAVQTDYDLLVGVAPGGTPVAGVPVVKEIRYFTDEGVELPAADAAEAIFHAHMRVMPGTDLPTLSGVLENSSLATVTVQVALNPQNQDLPIIGGSTDPLAGTIDPATRIPFTTFTSHIAKIK</sequence>
<gene>
    <name evidence="2" type="primary">vccB</name>
    <name evidence="2" type="ORF">FEM03_08590</name>
</gene>
<evidence type="ECO:0000313" key="3">
    <source>
        <dbReference type="Proteomes" id="UP000306196"/>
    </source>
</evidence>
<keyword evidence="1" id="KW-1133">Transmembrane helix</keyword>
<dbReference type="RefSeq" id="WP_138085796.1">
    <property type="nucleotide sequence ID" value="NZ_VAUV01000006.1"/>
</dbReference>
<accession>A0A5R8KFB9</accession>
<organism evidence="2 3">
    <name type="scientific">Phragmitibacter flavus</name>
    <dbReference type="NCBI Taxonomy" id="2576071"/>
    <lineage>
        <taxon>Bacteria</taxon>
        <taxon>Pseudomonadati</taxon>
        <taxon>Verrucomicrobiota</taxon>
        <taxon>Verrucomicrobiia</taxon>
        <taxon>Verrucomicrobiales</taxon>
        <taxon>Verrucomicrobiaceae</taxon>
        <taxon>Phragmitibacter</taxon>
    </lineage>
</organism>
<keyword evidence="3" id="KW-1185">Reference proteome</keyword>
<keyword evidence="1" id="KW-0472">Membrane</keyword>
<dbReference type="PROSITE" id="PS00409">
    <property type="entry name" value="PROKAR_NTER_METHYL"/>
    <property type="match status" value="1"/>
</dbReference>
<feature type="transmembrane region" description="Helical" evidence="1">
    <location>
        <begin position="20"/>
        <end position="45"/>
    </location>
</feature>
<dbReference type="InterPro" id="IPR019838">
    <property type="entry name" value="Verru/Chthon_B"/>
</dbReference>
<comment type="caution">
    <text evidence="2">The sequence shown here is derived from an EMBL/GenBank/DDBJ whole genome shotgun (WGS) entry which is preliminary data.</text>
</comment>